<evidence type="ECO:0000256" key="1">
    <source>
        <dbReference type="SAM" id="Phobius"/>
    </source>
</evidence>
<dbReference type="KEGG" id="vg:918135"/>
<reference evidence="2 3" key="1">
    <citation type="journal article" date="1995" name="Virology">
        <title>Analysis of 45 kb of DNA located at the left end of the chlorella virus PBCV-1 genome.</title>
        <authorList>
            <person name="Lu Z."/>
            <person name="Li Y."/>
            <person name="Zhang Y."/>
            <person name="Kutish G.F."/>
            <person name="Rock D.L."/>
            <person name="Van Etten J.L."/>
        </authorList>
    </citation>
    <scope>NUCLEOTIDE SEQUENCE [LARGE SCALE GENOMIC DNA]</scope>
</reference>
<dbReference type="Proteomes" id="UP000000862">
    <property type="component" value="Segment"/>
</dbReference>
<protein>
    <submittedName>
        <fullName evidence="2">Uncharacterized protein</fullName>
    </submittedName>
</protein>
<keyword evidence="3" id="KW-1185">Reference proteome</keyword>
<dbReference type="EMBL" id="JF411744">
    <property type="protein sequence ID" value="AAC97050.1"/>
    <property type="molecule type" value="Genomic_DNA"/>
</dbReference>
<dbReference type="GeneID" id="918135"/>
<proteinExistence type="predicted"/>
<keyword evidence="1" id="KW-0472">Membrane</keyword>
<dbReference type="RefSeq" id="NP_049031.1">
    <property type="nucleotide sequence ID" value="NC_000852.5"/>
</dbReference>
<reference evidence="2 3" key="7">
    <citation type="journal article" date="2000" name="Virology">
        <title>Characterization of a beta-1,3-glucanase encoded by chlorella virus PBCV-1.</title>
        <authorList>
            <person name="Sun L."/>
            <person name="Gurnon J.R."/>
            <person name="Adams B.J."/>
            <person name="Graves M.V."/>
            <person name="Van Etten J.L."/>
        </authorList>
    </citation>
    <scope>NUCLEOTIDE SEQUENCE [LARGE SCALE GENOMIC DNA]</scope>
</reference>
<organismHost>
    <name type="scientific">Chlorella</name>
    <dbReference type="NCBI Taxonomy" id="3071"/>
</organismHost>
<feature type="transmembrane region" description="Helical" evidence="1">
    <location>
        <begin position="39"/>
        <end position="58"/>
    </location>
</feature>
<dbReference type="PIR" id="T18177">
    <property type="entry name" value="T18177"/>
</dbReference>
<accession>O41157</accession>
<name>O41157_PBCV1</name>
<evidence type="ECO:0000313" key="2">
    <source>
        <dbReference type="EMBL" id="AAC97050.1"/>
    </source>
</evidence>
<reference evidence="2 3" key="3">
    <citation type="journal article" date="1996" name="Virology">
        <title>Analysis of 94 kb of the chlorella virus PBCV-1 330-kb genome: map positions 88 to 182.</title>
        <authorList>
            <person name="Lu Z."/>
            <person name="Li Y."/>
            <person name="Que Q."/>
            <person name="Kutish G.F."/>
            <person name="Rock D.L."/>
            <person name="Van Etten J.L."/>
        </authorList>
    </citation>
    <scope>NUCLEOTIDE SEQUENCE [LARGE SCALE GENOMIC DNA]</scope>
</reference>
<reference evidence="2 3" key="4">
    <citation type="journal article" date="1996" name="Virology">
        <title>Analysis of 76 kb of the chlorella virus PBCV-1 330-kb genome: map positions 182 to 258.</title>
        <authorList>
            <person name="Kutish G.F."/>
            <person name="Li Y."/>
            <person name="Lu Z."/>
            <person name="Furuta M."/>
            <person name="Rock D.L."/>
            <person name="Van Etten J.L."/>
        </authorList>
    </citation>
    <scope>NUCLEOTIDE SEQUENCE [LARGE SCALE GENOMIC DNA]</scope>
</reference>
<evidence type="ECO:0000313" key="3">
    <source>
        <dbReference type="Proteomes" id="UP000000862"/>
    </source>
</evidence>
<reference evidence="2 3" key="8">
    <citation type="journal article" date="2010" name="J. Virol.">
        <title>Microarray analysis of Paramecium bursaria chlorella virus 1 transcription.</title>
        <authorList>
            <person name="Yanai-Balser G.M."/>
            <person name="Duncan G.A."/>
            <person name="Eudy J.D."/>
            <person name="Wang D."/>
            <person name="Li X."/>
            <person name="Agarkova I.V."/>
            <person name="Dunigan D.D."/>
            <person name="Van Etten J.L."/>
        </authorList>
    </citation>
    <scope>NUCLEOTIDE SEQUENCE [LARGE SCALE GENOMIC DNA]</scope>
</reference>
<reference evidence="2 3" key="2">
    <citation type="journal article" date="1995" name="Virology">
        <title>Analysis of 43 kb of the Chlorella virus PBCV-1 330-kb genome: map positions 45 to 88.</title>
        <authorList>
            <person name="Li Y."/>
            <person name="Lu Z."/>
            <person name="Burbank D.E."/>
            <person name="Kutish G.F."/>
            <person name="Rock D.L."/>
            <person name="Van Etten J.L."/>
        </authorList>
    </citation>
    <scope>NUCLEOTIDE SEQUENCE [LARGE SCALE GENOMIC DNA]</scope>
</reference>
<reference evidence="2 3" key="6">
    <citation type="journal article" date="1999" name="Virology">
        <title>Chlorella virus PBCV-1 encodes a functional homospermidine synthase.</title>
        <authorList>
            <person name="Kaiser A."/>
            <person name="Vollmert M."/>
            <person name="Tholl D."/>
            <person name="Graves M.V."/>
            <person name="Gurnon J.R."/>
            <person name="Xing W."/>
            <person name="Lisec A.D."/>
            <person name="Nickerson K.W."/>
            <person name="Van Etten J.L."/>
        </authorList>
    </citation>
    <scope>NUCLEOTIDE SEQUENCE [LARGE SCALE GENOMIC DNA]</scope>
</reference>
<gene>
    <name evidence="2" type="primary">a675L</name>
</gene>
<organism evidence="2 3">
    <name type="scientific">Paramecium bursaria Chlorella virus 1</name>
    <name type="common">PBCV-1</name>
    <dbReference type="NCBI Taxonomy" id="10506"/>
    <lineage>
        <taxon>Viruses</taxon>
        <taxon>Varidnaviria</taxon>
        <taxon>Bamfordvirae</taxon>
        <taxon>Nucleocytoviricota</taxon>
        <taxon>Megaviricetes</taxon>
        <taxon>Algavirales</taxon>
        <taxon>Phycodnaviridae</taxon>
        <taxon>Chlorovirus</taxon>
        <taxon>Chlorovirus vanettense</taxon>
    </lineage>
</organism>
<feature type="transmembrane region" description="Helical" evidence="1">
    <location>
        <begin position="65"/>
        <end position="82"/>
    </location>
</feature>
<keyword evidence="1" id="KW-1133">Transmembrane helix</keyword>
<sequence length="122" mass="14417">MDPIPDRTRHVNSSWCTQRKNKPCTFFCNSLFESLVIELHALCIQFFLFGCPPRLIIFRDGVQRILAIFMILESCLMRWWSFHHRCVPLGKFLEVEAPMAKNLSCDTARRLQFKSHERSLKD</sequence>
<keyword evidence="1" id="KW-0812">Transmembrane</keyword>
<reference evidence="2 3" key="5">
    <citation type="journal article" date="1997" name="Virology">
        <title>Analysis of 74 kb of DNA located at the right end of the 330-kb chlorella virus PBCV-1 genome.</title>
        <authorList>
            <person name="Li Y."/>
            <person name="Lu Z."/>
            <person name="Sun L."/>
            <person name="Ropp S."/>
            <person name="Kutish G.F."/>
            <person name="Rock D.L."/>
            <person name="Van Etten J.L."/>
        </authorList>
    </citation>
    <scope>NUCLEOTIDE SEQUENCE [LARGE SCALE GENOMIC DNA]</scope>
</reference>